<accession>A0AAW3A1N1</accession>
<dbReference type="EMBL" id="JBAMZL010000035">
    <property type="protein sequence ID" value="KAL0496072.1"/>
    <property type="molecule type" value="Genomic_DNA"/>
</dbReference>
<dbReference type="InterPro" id="IPR001015">
    <property type="entry name" value="Ferrochelatase"/>
</dbReference>
<comment type="caution">
    <text evidence="1">The sequence shown here is derived from an EMBL/GenBank/DDBJ whole genome shotgun (WGS) entry which is preliminary data.</text>
</comment>
<dbReference type="SUPFAM" id="SSF53800">
    <property type="entry name" value="Chelatase"/>
    <property type="match status" value="1"/>
</dbReference>
<dbReference type="GO" id="GO:0006783">
    <property type="term" value="P:heme biosynthetic process"/>
    <property type="evidence" value="ECO:0007669"/>
    <property type="project" value="InterPro"/>
</dbReference>
<dbReference type="GO" id="GO:0004325">
    <property type="term" value="F:ferrochelatase activity"/>
    <property type="evidence" value="ECO:0007669"/>
    <property type="project" value="InterPro"/>
</dbReference>
<dbReference type="AlphaFoldDB" id="A0AAW3A1N1"/>
<gene>
    <name evidence="1" type="ORF">Q4I30_006972</name>
</gene>
<protein>
    <submittedName>
        <fullName evidence="1">Ferrochelatase</fullName>
    </submittedName>
</protein>
<organism evidence="1 2">
    <name type="scientific">Leishmania utingensis</name>
    <dbReference type="NCBI Taxonomy" id="653362"/>
    <lineage>
        <taxon>Eukaryota</taxon>
        <taxon>Discoba</taxon>
        <taxon>Euglenozoa</taxon>
        <taxon>Kinetoplastea</taxon>
        <taxon>Metakinetoplastina</taxon>
        <taxon>Trypanosomatida</taxon>
        <taxon>Trypanosomatidae</taxon>
        <taxon>Leishmaniinae</taxon>
        <taxon>Leishmania</taxon>
    </lineage>
</organism>
<evidence type="ECO:0000313" key="2">
    <source>
        <dbReference type="Proteomes" id="UP001482455"/>
    </source>
</evidence>
<dbReference type="Proteomes" id="UP001482455">
    <property type="component" value="Unassembled WGS sequence"/>
</dbReference>
<dbReference type="Pfam" id="PF00762">
    <property type="entry name" value="Ferrochelatase"/>
    <property type="match status" value="1"/>
</dbReference>
<evidence type="ECO:0000313" key="1">
    <source>
        <dbReference type="EMBL" id="KAL0496072.1"/>
    </source>
</evidence>
<reference evidence="1 2" key="1">
    <citation type="submission" date="2024-02" db="EMBL/GenBank/DDBJ databases">
        <title>FIRST GENOME SEQUENCES OF Leishmania (Viannia) shawi, Leishmania (Viannia) lindenbergi AND Leishmania (Viannia) utingensis.</title>
        <authorList>
            <person name="Resadore F."/>
            <person name="Custodio M.G.F."/>
            <person name="Boite M.C."/>
            <person name="Cupolillo E."/>
            <person name="Ferreira G.E.M."/>
        </authorList>
    </citation>
    <scope>NUCLEOTIDE SEQUENCE [LARGE SCALE GENOMIC DNA]</scope>
    <source>
        <strain evidence="1 2">ITUB/BR/1977/M4964</strain>
    </source>
</reference>
<proteinExistence type="predicted"/>
<dbReference type="Gene3D" id="3.40.50.1400">
    <property type="match status" value="2"/>
</dbReference>
<name>A0AAW3A1N1_9TRYP</name>
<keyword evidence="2" id="KW-1185">Reference proteome</keyword>
<sequence>MTQASSDAHLNNILLAKQAKVCFAMAPGFAVDYVETLSEIKLEAAEVFKKGGGCRFIYVPYLNDSDAHVKVLISVFGT</sequence>